<evidence type="ECO:0000259" key="2">
    <source>
        <dbReference type="SMART" id="SM00834"/>
    </source>
</evidence>
<evidence type="ECO:0000313" key="3">
    <source>
        <dbReference type="EMBL" id="EMS77530.1"/>
    </source>
</evidence>
<proteinExistence type="predicted"/>
<dbReference type="NCBIfam" id="TIGR02605">
    <property type="entry name" value="CxxC_CxxC_SSSS"/>
    <property type="match status" value="1"/>
</dbReference>
<dbReference type="Pfam" id="PF09723">
    <property type="entry name" value="Zn_ribbon_8"/>
    <property type="match status" value="1"/>
</dbReference>
<gene>
    <name evidence="3" type="ORF">Dpo_14c00130</name>
</gene>
<dbReference type="EMBL" id="APJX01000014">
    <property type="protein sequence ID" value="EMS77530.1"/>
    <property type="molecule type" value="Genomic_DNA"/>
</dbReference>
<evidence type="ECO:0000256" key="1">
    <source>
        <dbReference type="SAM" id="MobiDB-lite"/>
    </source>
</evidence>
<name>S0FS43_9BACT</name>
<protein>
    <submittedName>
        <fullName evidence="3">Regulatory protein, FmdB family</fullName>
    </submittedName>
</protein>
<keyword evidence="4" id="KW-1185">Reference proteome</keyword>
<feature type="domain" description="Putative regulatory protein FmdB zinc ribbon" evidence="2">
    <location>
        <begin position="1"/>
        <end position="43"/>
    </location>
</feature>
<dbReference type="PANTHER" id="PTHR34404">
    <property type="entry name" value="REGULATORY PROTEIN, FMDB FAMILY"/>
    <property type="match status" value="1"/>
</dbReference>
<dbReference type="PANTHER" id="PTHR34404:SF2">
    <property type="entry name" value="CONSERVED SERINE RICH PROTEIN"/>
    <property type="match status" value="1"/>
</dbReference>
<accession>S0FS43</accession>
<dbReference type="OrthoDB" id="9813321at2"/>
<dbReference type="Proteomes" id="UP000014216">
    <property type="component" value="Unassembled WGS sequence"/>
</dbReference>
<dbReference type="SMART" id="SM00834">
    <property type="entry name" value="CxxC_CXXC_SSSS"/>
    <property type="match status" value="1"/>
</dbReference>
<dbReference type="AlphaFoldDB" id="S0FS43"/>
<reference evidence="3 4" key="1">
    <citation type="journal article" date="2013" name="Genome Announc.">
        <title>Draft Genome Sequence of Desulfotignum phosphitoxidans DSM 13687 Strain FiPS-3.</title>
        <authorList>
            <person name="Poehlein A."/>
            <person name="Daniel R."/>
            <person name="Simeonova D.D."/>
        </authorList>
    </citation>
    <scope>NUCLEOTIDE SEQUENCE [LARGE SCALE GENOMIC DNA]</scope>
    <source>
        <strain evidence="3 4">DSM 13687</strain>
    </source>
</reference>
<comment type="caution">
    <text evidence="3">The sequence shown here is derived from an EMBL/GenBank/DDBJ whole genome shotgun (WGS) entry which is preliminary data.</text>
</comment>
<evidence type="ECO:0000313" key="4">
    <source>
        <dbReference type="Proteomes" id="UP000014216"/>
    </source>
</evidence>
<organism evidence="3 4">
    <name type="scientific">Desulfotignum phosphitoxidans DSM 13687</name>
    <dbReference type="NCBI Taxonomy" id="1286635"/>
    <lineage>
        <taxon>Bacteria</taxon>
        <taxon>Pseudomonadati</taxon>
        <taxon>Thermodesulfobacteriota</taxon>
        <taxon>Desulfobacteria</taxon>
        <taxon>Desulfobacterales</taxon>
        <taxon>Desulfobacteraceae</taxon>
        <taxon>Desulfotignum</taxon>
    </lineage>
</organism>
<dbReference type="RefSeq" id="WP_006968429.1">
    <property type="nucleotide sequence ID" value="NZ_APJX01000014.1"/>
</dbReference>
<sequence length="84" mass="9176">MPIYEFKCTKCDHFFEIIVMGSQKDEAVTCPQCQSTEFERVVSSTNYAMGGSSGQKAAKGVTTQERNCSSGSCTTYTVPGETRN</sequence>
<dbReference type="InterPro" id="IPR013429">
    <property type="entry name" value="Regulatory_FmdB_Zinc_ribbon"/>
</dbReference>
<feature type="region of interest" description="Disordered" evidence="1">
    <location>
        <begin position="49"/>
        <end position="72"/>
    </location>
</feature>
<feature type="compositionally biased region" description="Polar residues" evidence="1">
    <location>
        <begin position="61"/>
        <end position="72"/>
    </location>
</feature>